<feature type="region of interest" description="Uridylyltransferase" evidence="6">
    <location>
        <begin position="1"/>
        <end position="330"/>
    </location>
</feature>
<dbReference type="CDD" id="cd04900">
    <property type="entry name" value="ACT_UUR-like_1"/>
    <property type="match status" value="1"/>
</dbReference>
<dbReference type="EC" id="3.1.4.-" evidence="6"/>
<keyword evidence="5 6" id="KW-0511">Multifunctional enzyme</keyword>
<comment type="caution">
    <text evidence="6">Lacks conserved residue(s) required for the propagation of feature annotation.</text>
</comment>
<dbReference type="InterPro" id="IPR013546">
    <property type="entry name" value="PII_UdlTrfase/GS_AdlTrfase"/>
</dbReference>
<comment type="caution">
    <text evidence="8">The sequence shown here is derived from an EMBL/GenBank/DDBJ whole genome shotgun (WGS) entry which is preliminary data.</text>
</comment>
<organism evidence="8 9">
    <name type="scientific">Thalassotalea castellviae</name>
    <dbReference type="NCBI Taxonomy" id="3075612"/>
    <lineage>
        <taxon>Bacteria</taxon>
        <taxon>Pseudomonadati</taxon>
        <taxon>Pseudomonadota</taxon>
        <taxon>Gammaproteobacteria</taxon>
        <taxon>Alteromonadales</taxon>
        <taxon>Colwelliaceae</taxon>
        <taxon>Thalassotalea</taxon>
    </lineage>
</organism>
<keyword evidence="9" id="KW-1185">Reference proteome</keyword>
<evidence type="ECO:0000256" key="5">
    <source>
        <dbReference type="ARBA" id="ARBA00023268"/>
    </source>
</evidence>
<gene>
    <name evidence="6 8" type="primary">glnD</name>
    <name evidence="8" type="ORF">RM573_01145</name>
</gene>
<dbReference type="InterPro" id="IPR043519">
    <property type="entry name" value="NT_sf"/>
</dbReference>
<keyword evidence="1 6" id="KW-0808">Transferase</keyword>
<comment type="catalytic activity">
    <reaction evidence="6">
        <text>[protein-PII]-L-tyrosine + UTP = [protein-PII]-uridylyl-L-tyrosine + diphosphate</text>
        <dbReference type="Rhea" id="RHEA:13673"/>
        <dbReference type="Rhea" id="RHEA-COMP:12147"/>
        <dbReference type="Rhea" id="RHEA-COMP:12148"/>
        <dbReference type="ChEBI" id="CHEBI:33019"/>
        <dbReference type="ChEBI" id="CHEBI:46398"/>
        <dbReference type="ChEBI" id="CHEBI:46858"/>
        <dbReference type="ChEBI" id="CHEBI:90602"/>
        <dbReference type="EC" id="2.7.7.59"/>
    </reaction>
</comment>
<evidence type="ECO:0000313" key="9">
    <source>
        <dbReference type="Proteomes" id="UP001266357"/>
    </source>
</evidence>
<name>A0ABU2ZXC6_9GAMM</name>
<keyword evidence="3 6" id="KW-0378">Hydrolase</keyword>
<proteinExistence type="inferred from homology"/>
<comment type="domain">
    <text evidence="6">Has four distinct domains: an N-terminal nucleotidyltransferase (NT) domain responsible for UTase activity, a central HD domain that encodes UR activity, and two C-terminal ACT domains that seem to have a role in glutamine sensing.</text>
</comment>
<dbReference type="RefSeq" id="WP_311575981.1">
    <property type="nucleotide sequence ID" value="NZ_JAVRIF010000001.1"/>
</dbReference>
<keyword evidence="2 6" id="KW-0548">Nucleotidyltransferase</keyword>
<evidence type="ECO:0000259" key="7">
    <source>
        <dbReference type="PROSITE" id="PS51671"/>
    </source>
</evidence>
<dbReference type="Pfam" id="PF01909">
    <property type="entry name" value="NTP_transf_2"/>
    <property type="match status" value="1"/>
</dbReference>
<reference evidence="8 9" key="1">
    <citation type="submission" date="2023-09" db="EMBL/GenBank/DDBJ databases">
        <authorList>
            <person name="Rey-Velasco X."/>
        </authorList>
    </citation>
    <scope>NUCLEOTIDE SEQUENCE [LARGE SCALE GENOMIC DNA]</scope>
    <source>
        <strain evidence="8 9">W431</strain>
    </source>
</reference>
<dbReference type="Proteomes" id="UP001266357">
    <property type="component" value="Unassembled WGS sequence"/>
</dbReference>
<evidence type="ECO:0000256" key="3">
    <source>
        <dbReference type="ARBA" id="ARBA00022801"/>
    </source>
</evidence>
<dbReference type="CDD" id="cd05401">
    <property type="entry name" value="NT_GlnE_GlnD_like"/>
    <property type="match status" value="1"/>
</dbReference>
<dbReference type="NCBIfam" id="TIGR01693">
    <property type="entry name" value="UTase_glnD"/>
    <property type="match status" value="1"/>
</dbReference>
<feature type="domain" description="ACT" evidence="7">
    <location>
        <begin position="793"/>
        <end position="862"/>
    </location>
</feature>
<dbReference type="PANTHER" id="PTHR47320">
    <property type="entry name" value="BIFUNCTIONAL URIDYLYLTRANSFERASE/URIDYLYL-REMOVING ENZYME"/>
    <property type="match status" value="1"/>
</dbReference>
<dbReference type="InterPro" id="IPR002912">
    <property type="entry name" value="ACT_dom"/>
</dbReference>
<dbReference type="EC" id="2.7.7.59" evidence="6"/>
<dbReference type="PANTHER" id="PTHR47320:SF1">
    <property type="entry name" value="BIFUNCTIONAL URIDYLYLTRANSFERASE_URIDYLYL-REMOVING ENZYME"/>
    <property type="match status" value="1"/>
</dbReference>
<dbReference type="GO" id="GO:0008773">
    <property type="term" value="F:[protein-PII] uridylyltransferase activity"/>
    <property type="evidence" value="ECO:0007669"/>
    <property type="project" value="UniProtKB-EC"/>
</dbReference>
<dbReference type="Gene3D" id="1.10.3090.10">
    <property type="entry name" value="cca-adding enzyme, domain 2"/>
    <property type="match status" value="1"/>
</dbReference>
<dbReference type="HAMAP" id="MF_00277">
    <property type="entry name" value="PII_uridylyl_transf"/>
    <property type="match status" value="1"/>
</dbReference>
<keyword evidence="4 6" id="KW-0460">Magnesium</keyword>
<evidence type="ECO:0000256" key="1">
    <source>
        <dbReference type="ARBA" id="ARBA00022679"/>
    </source>
</evidence>
<comment type="function">
    <text evidence="6">Modifies, by uridylylation and deuridylylation, the PII regulatory proteins (GlnB and homologs), in response to the nitrogen status of the cell that GlnD senses through the glutamine level. Under low glutamine levels, catalyzes the conversion of the PII proteins and UTP to PII-UMP and PPi, while under higher glutamine levels, GlnD hydrolyzes PII-UMP to PII and UMP (deuridylylation). Thus, controls uridylylation state and activity of the PII proteins, and plays an important role in the regulation of nitrogen metabolism.</text>
</comment>
<dbReference type="InterPro" id="IPR010043">
    <property type="entry name" value="UTase/UR"/>
</dbReference>
<dbReference type="Gene3D" id="1.20.120.330">
    <property type="entry name" value="Nucleotidyltransferases domain 2"/>
    <property type="match status" value="1"/>
</dbReference>
<dbReference type="PROSITE" id="PS51671">
    <property type="entry name" value="ACT"/>
    <property type="match status" value="2"/>
</dbReference>
<dbReference type="SUPFAM" id="SSF81301">
    <property type="entry name" value="Nucleotidyltransferase"/>
    <property type="match status" value="1"/>
</dbReference>
<dbReference type="PIRSF" id="PIRSF006288">
    <property type="entry name" value="PII_uridyltransf"/>
    <property type="match status" value="1"/>
</dbReference>
<feature type="domain" description="ACT" evidence="7">
    <location>
        <begin position="687"/>
        <end position="770"/>
    </location>
</feature>
<dbReference type="Pfam" id="PF08335">
    <property type="entry name" value="GlnD_UR_UTase"/>
    <property type="match status" value="1"/>
</dbReference>
<comment type="cofactor">
    <cofactor evidence="6">
        <name>Mg(2+)</name>
        <dbReference type="ChEBI" id="CHEBI:18420"/>
    </cofactor>
</comment>
<evidence type="ECO:0000256" key="4">
    <source>
        <dbReference type="ARBA" id="ARBA00022842"/>
    </source>
</evidence>
<dbReference type="EMBL" id="JAVRIF010000001">
    <property type="protein sequence ID" value="MDT0602195.1"/>
    <property type="molecule type" value="Genomic_DNA"/>
</dbReference>
<dbReference type="SUPFAM" id="SSF81593">
    <property type="entry name" value="Nucleotidyltransferase substrate binding subunit/domain"/>
    <property type="match status" value="1"/>
</dbReference>
<accession>A0ABU2ZXC6</accession>
<evidence type="ECO:0000313" key="8">
    <source>
        <dbReference type="EMBL" id="MDT0602195.1"/>
    </source>
</evidence>
<comment type="catalytic activity">
    <reaction evidence="6">
        <text>[protein-PII]-uridylyl-L-tyrosine + H2O = [protein-PII]-L-tyrosine + UMP + H(+)</text>
        <dbReference type="Rhea" id="RHEA:48600"/>
        <dbReference type="Rhea" id="RHEA-COMP:12147"/>
        <dbReference type="Rhea" id="RHEA-COMP:12148"/>
        <dbReference type="ChEBI" id="CHEBI:15377"/>
        <dbReference type="ChEBI" id="CHEBI:15378"/>
        <dbReference type="ChEBI" id="CHEBI:46858"/>
        <dbReference type="ChEBI" id="CHEBI:57865"/>
        <dbReference type="ChEBI" id="CHEBI:90602"/>
    </reaction>
</comment>
<protein>
    <recommendedName>
        <fullName evidence="6">Bifunctional uridylyltransferase/uridylyl-removing enzyme</fullName>
        <shortName evidence="6">UTase/UR</shortName>
    </recommendedName>
    <alternativeName>
        <fullName evidence="6">Bifunctional [protein-PII] modification enzyme</fullName>
    </alternativeName>
    <alternativeName>
        <fullName evidence="6">Bifunctional nitrogen sensor protein</fullName>
    </alternativeName>
    <domain>
        <recommendedName>
            <fullName evidence="6">[Protein-PII] uridylyltransferase</fullName>
            <shortName evidence="6">PII uridylyltransferase</shortName>
            <shortName evidence="6">UTase</shortName>
            <ecNumber evidence="6">2.7.7.59</ecNumber>
        </recommendedName>
    </domain>
    <domain>
        <recommendedName>
            <fullName evidence="6">[Protein-PII]-UMP uridylyl-removing enzyme</fullName>
            <shortName evidence="6">UR</shortName>
            <ecNumber evidence="6">3.1.4.-</ecNumber>
        </recommendedName>
    </domain>
</protein>
<evidence type="ECO:0000256" key="2">
    <source>
        <dbReference type="ARBA" id="ARBA00022695"/>
    </source>
</evidence>
<evidence type="ECO:0000256" key="6">
    <source>
        <dbReference type="HAMAP-Rule" id="MF_00277"/>
    </source>
</evidence>
<dbReference type="SUPFAM" id="SSF81891">
    <property type="entry name" value="Poly A polymerase C-terminal region-like"/>
    <property type="match status" value="1"/>
</dbReference>
<sequence length="862" mass="99062">MNSLVNIDLSCSTAMKAYLSEQQQVFEERFFDTSIETLQNQRAILFDDLLIGLWKHYQLDTIENLSLNAVGGYGRQTLHPKSDIDICILFDKAIAKNQEANLSAFLTRLWDLGVDIGHAVRSLKENIHAAKNDITIATNLLDIRTLVGQPNHAKHMLEVLYNNSLWNSEKFCQHKLQEQDDRHDKAKNTALYLEPNIKNNPGGMRDVQTIIWIARKHYNVPDVQSLKSLGVLKSDEYYELIESYDFICRIRWALHMVSNRAEEKLLFDYQLEVAKYMKFGYGDNAQLAVEKMMRQLFRAMTRIQELNQMMIGVFKREVFSVNKNDSKSIDLDEGFILANNMIKANFDEIFLNKANVLQLFKLIAEYDQIKYIAPETLRLIRQTRRRLLGELQDYQECRKVFISIIKHKNGLKRAFSLMHRYGILAAYFPQWKAIEGQMQFDMHNAYTVDEHAFKLIQCIDSFEINKKNKNLINSIYKPSSHKHILVIAGLCHDLSGKQSHETNEVSAIHAKEFALLHELKKSEVDLIHWIVEHQDLLVSTTQTLDIADPEVIKKVAKQVRTESKLNALYCFTVADLMATNDEVWNEWQESLLNDLYLSLRSALKNGIENVFEQRTVIRENKTEALTELLAKGYDNAQVKTLWTTLPSSFFSSNQLHEIVEFTVQILNCDSIEQAVSISDDSNLECSNLLVYADDRSMLFVDIFNTLSLLKINVKEAQLHKTKDNKVLEVIKILDHNGESIADPFRIKKIISRVEEVISGVDVVKKPSSPRFVKNFENTPVIEFLATPKPNKTLLRINALDDPLFIEKICNVFKHQQLTIHSARMSTLGESSENVFSISSKDNEAISPEGKQELAALLINKIA</sequence>
<comment type="similarity">
    <text evidence="6">Belongs to the GlnD family.</text>
</comment>
<dbReference type="InterPro" id="IPR002934">
    <property type="entry name" value="Polymerase_NTP_transf_dom"/>
</dbReference>
<comment type="activity regulation">
    <text evidence="6">Uridylyltransferase (UTase) activity is inhibited by glutamine, while glutamine activates uridylyl-removing (UR) activity.</text>
</comment>